<protein>
    <submittedName>
        <fullName evidence="2">Uncharacterized protein</fullName>
    </submittedName>
</protein>
<feature type="compositionally biased region" description="Basic and acidic residues" evidence="1">
    <location>
        <begin position="38"/>
        <end position="50"/>
    </location>
</feature>
<accession>A0A852R1W2</accession>
<sequence length="50" mass="5541">MRVFPSDPKTRSSNYILPDGNRQGDAGSRRARAQARTIRPDTTKGEPKLA</sequence>
<dbReference type="EMBL" id="JACCBD010000001">
    <property type="protein sequence ID" value="NYD26597.1"/>
    <property type="molecule type" value="Genomic_DNA"/>
</dbReference>
<evidence type="ECO:0000313" key="3">
    <source>
        <dbReference type="Proteomes" id="UP000586095"/>
    </source>
</evidence>
<gene>
    <name evidence="2" type="ORF">BJ960_001400</name>
</gene>
<comment type="caution">
    <text evidence="2">The sequence shown here is derived from an EMBL/GenBank/DDBJ whole genome shotgun (WGS) entry which is preliminary data.</text>
</comment>
<name>A0A852R1W2_9MICO</name>
<dbReference type="AlphaFoldDB" id="A0A852R1W2"/>
<dbReference type="Proteomes" id="UP000586095">
    <property type="component" value="Unassembled WGS sequence"/>
</dbReference>
<organism evidence="2 3">
    <name type="scientific">Leucobacter aridicollis</name>
    <dbReference type="NCBI Taxonomy" id="283878"/>
    <lineage>
        <taxon>Bacteria</taxon>
        <taxon>Bacillati</taxon>
        <taxon>Actinomycetota</taxon>
        <taxon>Actinomycetes</taxon>
        <taxon>Micrococcales</taxon>
        <taxon>Microbacteriaceae</taxon>
        <taxon>Leucobacter</taxon>
    </lineage>
</organism>
<evidence type="ECO:0000313" key="2">
    <source>
        <dbReference type="EMBL" id="NYD26597.1"/>
    </source>
</evidence>
<reference evidence="2 3" key="1">
    <citation type="submission" date="2020-07" db="EMBL/GenBank/DDBJ databases">
        <title>Sequencing the genomes of 1000 actinobacteria strains.</title>
        <authorList>
            <person name="Klenk H.-P."/>
        </authorList>
    </citation>
    <scope>NUCLEOTIDE SEQUENCE [LARGE SCALE GENOMIC DNA]</scope>
    <source>
        <strain evidence="2 3">DSM 17380</strain>
    </source>
</reference>
<evidence type="ECO:0000256" key="1">
    <source>
        <dbReference type="SAM" id="MobiDB-lite"/>
    </source>
</evidence>
<keyword evidence="3" id="KW-1185">Reference proteome</keyword>
<proteinExistence type="predicted"/>
<feature type="region of interest" description="Disordered" evidence="1">
    <location>
        <begin position="1"/>
        <end position="50"/>
    </location>
</feature>